<name>M2U331_COCH5</name>
<dbReference type="EMBL" id="KB445574">
    <property type="protein sequence ID" value="EMD92944.1"/>
    <property type="molecule type" value="Genomic_DNA"/>
</dbReference>
<dbReference type="Proteomes" id="UP000016936">
    <property type="component" value="Unassembled WGS sequence"/>
</dbReference>
<reference evidence="2" key="2">
    <citation type="journal article" date="2013" name="PLoS Genet.">
        <title>Comparative genome structure, secondary metabolite, and effector coding capacity across Cochliobolus pathogens.</title>
        <authorList>
            <person name="Condon B.J."/>
            <person name="Leng Y."/>
            <person name="Wu D."/>
            <person name="Bushley K.E."/>
            <person name="Ohm R.A."/>
            <person name="Otillar R."/>
            <person name="Martin J."/>
            <person name="Schackwitz W."/>
            <person name="Grimwood J."/>
            <person name="MohdZainudin N."/>
            <person name="Xue C."/>
            <person name="Wang R."/>
            <person name="Manning V.A."/>
            <person name="Dhillon B."/>
            <person name="Tu Z.J."/>
            <person name="Steffenson B.J."/>
            <person name="Salamov A."/>
            <person name="Sun H."/>
            <person name="Lowry S."/>
            <person name="LaButti K."/>
            <person name="Han J."/>
            <person name="Copeland A."/>
            <person name="Lindquist E."/>
            <person name="Barry K."/>
            <person name="Schmutz J."/>
            <person name="Baker S.E."/>
            <person name="Ciuffetti L.M."/>
            <person name="Grigoriev I.V."/>
            <person name="Zhong S."/>
            <person name="Turgeon B.G."/>
        </authorList>
    </citation>
    <scope>NUCLEOTIDE SEQUENCE [LARGE SCALE GENOMIC DNA]</scope>
    <source>
        <strain evidence="2">C5 / ATCC 48332 / race O</strain>
    </source>
</reference>
<evidence type="ECO:0000313" key="1">
    <source>
        <dbReference type="EMBL" id="EMD92944.1"/>
    </source>
</evidence>
<keyword evidence="2" id="KW-1185">Reference proteome</keyword>
<sequence>MIQNYSFAPLLIPLTFRPNTAHNTPAVTRNAKIPMVTPNPAAAAPLSPADDFAGFTDPTEADAVLPTVPSPRNVVLILSNAAGRDSTPVGGDAGITVPPSVSLSLLLWYTPAEDGASGAEEMGEFVLGVPEIASEEERGGRVLDTTGAGAMEITMGVMPPVFVDGDAMVAV</sequence>
<dbReference type="AlphaFoldDB" id="M2U331"/>
<accession>M2U331</accession>
<reference evidence="1 2" key="1">
    <citation type="journal article" date="2012" name="PLoS Pathog.">
        <title>Diverse lifestyles and strategies of plant pathogenesis encoded in the genomes of eighteen Dothideomycetes fungi.</title>
        <authorList>
            <person name="Ohm R.A."/>
            <person name="Feau N."/>
            <person name="Henrissat B."/>
            <person name="Schoch C.L."/>
            <person name="Horwitz B.A."/>
            <person name="Barry K.W."/>
            <person name="Condon B.J."/>
            <person name="Copeland A.C."/>
            <person name="Dhillon B."/>
            <person name="Glaser F."/>
            <person name="Hesse C.N."/>
            <person name="Kosti I."/>
            <person name="LaButti K."/>
            <person name="Lindquist E.A."/>
            <person name="Lucas S."/>
            <person name="Salamov A.A."/>
            <person name="Bradshaw R.E."/>
            <person name="Ciuffetti L."/>
            <person name="Hamelin R.C."/>
            <person name="Kema G.H.J."/>
            <person name="Lawrence C."/>
            <person name="Scott J.A."/>
            <person name="Spatafora J.W."/>
            <person name="Turgeon B.G."/>
            <person name="de Wit P.J.G.M."/>
            <person name="Zhong S."/>
            <person name="Goodwin S.B."/>
            <person name="Grigoriev I.V."/>
        </authorList>
    </citation>
    <scope>NUCLEOTIDE SEQUENCE [LARGE SCALE GENOMIC DNA]</scope>
    <source>
        <strain evidence="2">C5 / ATCC 48332 / race O</strain>
    </source>
</reference>
<organism evidence="1 2">
    <name type="scientific">Cochliobolus heterostrophus (strain C5 / ATCC 48332 / race O)</name>
    <name type="common">Southern corn leaf blight fungus</name>
    <name type="synonym">Bipolaris maydis</name>
    <dbReference type="NCBI Taxonomy" id="701091"/>
    <lineage>
        <taxon>Eukaryota</taxon>
        <taxon>Fungi</taxon>
        <taxon>Dikarya</taxon>
        <taxon>Ascomycota</taxon>
        <taxon>Pezizomycotina</taxon>
        <taxon>Dothideomycetes</taxon>
        <taxon>Pleosporomycetidae</taxon>
        <taxon>Pleosporales</taxon>
        <taxon>Pleosporineae</taxon>
        <taxon>Pleosporaceae</taxon>
        <taxon>Bipolaris</taxon>
    </lineage>
</organism>
<gene>
    <name evidence="1" type="ORF">COCHEDRAFT_1029185</name>
</gene>
<proteinExistence type="predicted"/>
<evidence type="ECO:0000313" key="2">
    <source>
        <dbReference type="Proteomes" id="UP000016936"/>
    </source>
</evidence>
<dbReference type="HOGENOM" id="CLU_1562741_0_0_1"/>
<protein>
    <submittedName>
        <fullName evidence="1">Uncharacterized protein</fullName>
    </submittedName>
</protein>